<dbReference type="PANTHER" id="PTHR34676:SF8">
    <property type="entry name" value="TRANSMEMBRANE PROTEIN"/>
    <property type="match status" value="1"/>
</dbReference>
<dbReference type="RefSeq" id="XP_015943949.1">
    <property type="nucleotide sequence ID" value="XM_016088463.1"/>
</dbReference>
<gene>
    <name evidence="2" type="primary">LOC107469083</name>
</gene>
<evidence type="ECO:0000313" key="2">
    <source>
        <dbReference type="RefSeq" id="XP_015943949.1"/>
    </source>
</evidence>
<accession>A0A6P4C599</accession>
<protein>
    <submittedName>
        <fullName evidence="2">Uncharacterized protein LOC107469083</fullName>
    </submittedName>
</protein>
<dbReference type="GeneID" id="107469083"/>
<dbReference type="AlphaFoldDB" id="A0A6P4C599"/>
<proteinExistence type="predicted"/>
<reference evidence="2" key="2">
    <citation type="submission" date="2025-08" db="UniProtKB">
        <authorList>
            <consortium name="RefSeq"/>
        </authorList>
    </citation>
    <scope>IDENTIFICATION</scope>
    <source>
        <tissue evidence="2">Whole plant</tissue>
    </source>
</reference>
<dbReference type="Proteomes" id="UP000515211">
    <property type="component" value="Chromosome 10"/>
</dbReference>
<dbReference type="Pfam" id="PF14223">
    <property type="entry name" value="Retrotran_gag_2"/>
    <property type="match status" value="1"/>
</dbReference>
<reference evidence="1" key="1">
    <citation type="journal article" date="2016" name="Nat. Genet.">
        <title>The genome sequences of Arachis duranensis and Arachis ipaensis, the diploid ancestors of cultivated peanut.</title>
        <authorList>
            <person name="Bertioli D.J."/>
            <person name="Cannon S.B."/>
            <person name="Froenicke L."/>
            <person name="Huang G."/>
            <person name="Farmer A.D."/>
            <person name="Cannon E.K."/>
            <person name="Liu X."/>
            <person name="Gao D."/>
            <person name="Clevenger J."/>
            <person name="Dash S."/>
            <person name="Ren L."/>
            <person name="Moretzsohn M.C."/>
            <person name="Shirasawa K."/>
            <person name="Huang W."/>
            <person name="Vidigal B."/>
            <person name="Abernathy B."/>
            <person name="Chu Y."/>
            <person name="Niederhuth C.E."/>
            <person name="Umale P."/>
            <person name="Araujo A.C."/>
            <person name="Kozik A."/>
            <person name="Kim K.D."/>
            <person name="Burow M.D."/>
            <person name="Varshney R.K."/>
            <person name="Wang X."/>
            <person name="Zhang X."/>
            <person name="Barkley N."/>
            <person name="Guimaraes P.M."/>
            <person name="Isobe S."/>
            <person name="Guo B."/>
            <person name="Liao B."/>
            <person name="Stalker H.T."/>
            <person name="Schmitz R.J."/>
            <person name="Scheffler B.E."/>
            <person name="Leal-Bertioli S.C."/>
            <person name="Xun X."/>
            <person name="Jackson S.A."/>
            <person name="Michelmore R."/>
            <person name="Ozias-Akins P."/>
        </authorList>
    </citation>
    <scope>NUCLEOTIDE SEQUENCE [LARGE SCALE GENOMIC DNA]</scope>
    <source>
        <strain evidence="1">cv. V14167</strain>
    </source>
</reference>
<dbReference type="KEGG" id="adu:107469083"/>
<dbReference type="PANTHER" id="PTHR34676">
    <property type="entry name" value="DUF4219 DOMAIN-CONTAINING PROTEIN-RELATED"/>
    <property type="match status" value="1"/>
</dbReference>
<evidence type="ECO:0000313" key="1">
    <source>
        <dbReference type="Proteomes" id="UP000515211"/>
    </source>
</evidence>
<name>A0A6P4C599_ARADU</name>
<organism evidence="1 2">
    <name type="scientific">Arachis duranensis</name>
    <name type="common">Wild peanut</name>
    <dbReference type="NCBI Taxonomy" id="130453"/>
    <lineage>
        <taxon>Eukaryota</taxon>
        <taxon>Viridiplantae</taxon>
        <taxon>Streptophyta</taxon>
        <taxon>Embryophyta</taxon>
        <taxon>Tracheophyta</taxon>
        <taxon>Spermatophyta</taxon>
        <taxon>Magnoliopsida</taxon>
        <taxon>eudicotyledons</taxon>
        <taxon>Gunneridae</taxon>
        <taxon>Pentapetalae</taxon>
        <taxon>rosids</taxon>
        <taxon>fabids</taxon>
        <taxon>Fabales</taxon>
        <taxon>Fabaceae</taxon>
        <taxon>Papilionoideae</taxon>
        <taxon>50 kb inversion clade</taxon>
        <taxon>dalbergioids sensu lato</taxon>
        <taxon>Dalbergieae</taxon>
        <taxon>Pterocarpus clade</taxon>
        <taxon>Arachis</taxon>
    </lineage>
</organism>
<keyword evidence="1" id="KW-1185">Reference proteome</keyword>
<sequence length="128" mass="14822">MWKITINGPQVPTKDGAGGVVSPKVKAEWNEDDKRKRKLNANGVNMLNCAISFEEYLKVSRCKTAKKIWNNLQATREGTTQVRETRIDMLSKEYKMFSMKEGESIDDMFEIFFIISNRLEVMRITHSE</sequence>